<evidence type="ECO:0000256" key="1">
    <source>
        <dbReference type="ARBA" id="ARBA00022679"/>
    </source>
</evidence>
<keyword evidence="1" id="KW-0808">Transferase</keyword>
<dbReference type="Gene3D" id="3.30.559.10">
    <property type="entry name" value="Chloramphenicol acetyltransferase-like domain"/>
    <property type="match status" value="2"/>
</dbReference>
<gene>
    <name evidence="3" type="ORF">VNO78_13908</name>
</gene>
<evidence type="ECO:0000313" key="4">
    <source>
        <dbReference type="Proteomes" id="UP001386955"/>
    </source>
</evidence>
<reference evidence="3 4" key="1">
    <citation type="submission" date="2024-01" db="EMBL/GenBank/DDBJ databases">
        <title>The genomes of 5 underutilized Papilionoideae crops provide insights into root nodulation and disease resistanc.</title>
        <authorList>
            <person name="Jiang F."/>
        </authorList>
    </citation>
    <scope>NUCLEOTIDE SEQUENCE [LARGE SCALE GENOMIC DNA]</scope>
    <source>
        <strain evidence="3">DUOXIRENSHENG_FW03</strain>
        <tissue evidence="3">Leaves</tissue>
    </source>
</reference>
<proteinExistence type="predicted"/>
<evidence type="ECO:0000256" key="2">
    <source>
        <dbReference type="ARBA" id="ARBA00023315"/>
    </source>
</evidence>
<dbReference type="InterPro" id="IPR051504">
    <property type="entry name" value="Plant_metabolite_acyltrans"/>
</dbReference>
<keyword evidence="2" id="KW-0012">Acyltransferase</keyword>
<name>A0AAN9SY93_PSOTE</name>
<dbReference type="Proteomes" id="UP001386955">
    <property type="component" value="Unassembled WGS sequence"/>
</dbReference>
<dbReference type="Pfam" id="PF02458">
    <property type="entry name" value="Transferase"/>
    <property type="match status" value="1"/>
</dbReference>
<dbReference type="GO" id="GO:0016747">
    <property type="term" value="F:acyltransferase activity, transferring groups other than amino-acyl groups"/>
    <property type="evidence" value="ECO:0007669"/>
    <property type="project" value="UniProtKB-ARBA"/>
</dbReference>
<comment type="caution">
    <text evidence="3">The sequence shown here is derived from an EMBL/GenBank/DDBJ whole genome shotgun (WGS) entry which is preliminary data.</text>
</comment>
<dbReference type="AlphaFoldDB" id="A0AAN9SY93"/>
<organism evidence="3 4">
    <name type="scientific">Psophocarpus tetragonolobus</name>
    <name type="common">Winged bean</name>
    <name type="synonym">Dolichos tetragonolobus</name>
    <dbReference type="NCBI Taxonomy" id="3891"/>
    <lineage>
        <taxon>Eukaryota</taxon>
        <taxon>Viridiplantae</taxon>
        <taxon>Streptophyta</taxon>
        <taxon>Embryophyta</taxon>
        <taxon>Tracheophyta</taxon>
        <taxon>Spermatophyta</taxon>
        <taxon>Magnoliopsida</taxon>
        <taxon>eudicotyledons</taxon>
        <taxon>Gunneridae</taxon>
        <taxon>Pentapetalae</taxon>
        <taxon>rosids</taxon>
        <taxon>fabids</taxon>
        <taxon>Fabales</taxon>
        <taxon>Fabaceae</taxon>
        <taxon>Papilionoideae</taxon>
        <taxon>50 kb inversion clade</taxon>
        <taxon>NPAAA clade</taxon>
        <taxon>indigoferoid/millettioid clade</taxon>
        <taxon>Phaseoleae</taxon>
        <taxon>Psophocarpus</taxon>
    </lineage>
</organism>
<dbReference type="PANTHER" id="PTHR31625">
    <property type="match status" value="1"/>
</dbReference>
<evidence type="ECO:0000313" key="3">
    <source>
        <dbReference type="EMBL" id="KAK7401989.1"/>
    </source>
</evidence>
<dbReference type="InterPro" id="IPR023213">
    <property type="entry name" value="CAT-like_dom_sf"/>
</dbReference>
<sequence>MMAQETVSVKVIEQSEIAPPKGCLPSITLPLSFLDIPWFLSRHASRIFFYDFPFPTQHFLQTALPILKHSLSLTLQHFFPFAGNLIVPPQPHLPYIRYLDGDSLSFTVAESSLPHSHLTLLTSNSPQDVSHWQPLAPVLPSPRASHHATSPFPLMAIQVTVFPNSGFSLCVIFNHVAADGRTLHHFIKFWASLSKAKGHFDFSSLPLPFHHRDTVKDPKGLMHLYLQEMTNSASQSTNHFGGFLCTLYNDKVRATFTFSRQQAQKLKKWVSLKCKEHQHGSGTLHLSTFVVTCSLIWVCMVKSEQKEKQVTKQCSDDPCKIGFSADCHNHPQFLLPSNYFGNCLIPLLTAVKRGELVGQNGIVAAAKAIEKKIRDFKSDALRGAETIMSDIRGLGKCGESIVIIVGSPKLAAYNTDFGWGKPVKSEVVNLHSSGTISLTDSRDKEGGLQVGIVLERTRMNNFTNILEKHLTHLTLLD</sequence>
<protein>
    <submittedName>
        <fullName evidence="3">Uncharacterized protein</fullName>
    </submittedName>
</protein>
<keyword evidence="4" id="KW-1185">Reference proteome</keyword>
<dbReference type="EMBL" id="JAYMYS010000003">
    <property type="protein sequence ID" value="KAK7401989.1"/>
    <property type="molecule type" value="Genomic_DNA"/>
</dbReference>
<accession>A0AAN9SY93</accession>